<organism evidence="2 3">
    <name type="scientific">Mycolicibacterium hodleri</name>
    <dbReference type="NCBI Taxonomy" id="49897"/>
    <lineage>
        <taxon>Bacteria</taxon>
        <taxon>Bacillati</taxon>
        <taxon>Actinomycetota</taxon>
        <taxon>Actinomycetes</taxon>
        <taxon>Mycobacteriales</taxon>
        <taxon>Mycobacteriaceae</taxon>
        <taxon>Mycolicibacterium</taxon>
    </lineage>
</organism>
<evidence type="ECO:0000256" key="1">
    <source>
        <dbReference type="SAM" id="SignalP"/>
    </source>
</evidence>
<keyword evidence="1" id="KW-0732">Signal</keyword>
<dbReference type="Proteomes" id="UP000320095">
    <property type="component" value="Unassembled WGS sequence"/>
</dbReference>
<keyword evidence="3" id="KW-1185">Reference proteome</keyword>
<dbReference type="EMBL" id="RCZG01000001">
    <property type="protein sequence ID" value="TPG37177.1"/>
    <property type="molecule type" value="Genomic_DNA"/>
</dbReference>
<evidence type="ECO:0000313" key="2">
    <source>
        <dbReference type="EMBL" id="TPG37177.1"/>
    </source>
</evidence>
<reference evidence="2 3" key="1">
    <citation type="journal article" date="2019" name="Environ. Microbiol.">
        <title>Species interactions and distinct microbial communities in high Arctic permafrost affected cryosols are associated with the CH4 and CO2 gas fluxes.</title>
        <authorList>
            <person name="Altshuler I."/>
            <person name="Hamel J."/>
            <person name="Turney S."/>
            <person name="Magnuson E."/>
            <person name="Levesque R."/>
            <person name="Greer C."/>
            <person name="Whyte L.G."/>
        </authorList>
    </citation>
    <scope>NUCLEOTIDE SEQUENCE [LARGE SCALE GENOMIC DNA]</scope>
    <source>
        <strain evidence="2 3">S5.20</strain>
    </source>
</reference>
<accession>A0A502EI70</accession>
<feature type="signal peptide" evidence="1">
    <location>
        <begin position="1"/>
        <end position="39"/>
    </location>
</feature>
<proteinExistence type="predicted"/>
<protein>
    <submittedName>
        <fullName evidence="2">Uncharacterized protein</fullName>
    </submittedName>
</protein>
<dbReference type="Pfam" id="PF23710">
    <property type="entry name" value="DUF7155"/>
    <property type="match status" value="1"/>
</dbReference>
<comment type="caution">
    <text evidence="2">The sequence shown here is derived from an EMBL/GenBank/DDBJ whole genome shotgun (WGS) entry which is preliminary data.</text>
</comment>
<name>A0A502EI70_9MYCO</name>
<evidence type="ECO:0000313" key="3">
    <source>
        <dbReference type="Proteomes" id="UP000320095"/>
    </source>
</evidence>
<sequence>MEGSIMTIRVRRVASAGALAVAAVAAPLAIAMSSGPGHAVDAAPCLAWYGNKEDGICLGYSNGNPTNVGTPFGVYGPNGSSGISTGPILPGQTWRQPIS</sequence>
<feature type="chain" id="PRO_5021320421" evidence="1">
    <location>
        <begin position="40"/>
        <end position="99"/>
    </location>
</feature>
<dbReference type="InterPro" id="IPR055579">
    <property type="entry name" value="DUF7155"/>
</dbReference>
<dbReference type="OrthoDB" id="4736496at2"/>
<gene>
    <name evidence="2" type="ORF">EAH80_04925</name>
</gene>
<dbReference type="AlphaFoldDB" id="A0A502EI70"/>